<protein>
    <submittedName>
        <fullName evidence="4">Iron-sulfur cluster co-chaperone protein HscB, mitochondrial</fullName>
    </submittedName>
</protein>
<evidence type="ECO:0000313" key="4">
    <source>
        <dbReference type="EMBL" id="RXM95433.1"/>
    </source>
</evidence>
<reference evidence="4 5" key="1">
    <citation type="submission" date="2019-01" db="EMBL/GenBank/DDBJ databases">
        <title>Draft Genome and Complete Hox-Cluster Characterization of the Sterlet Sturgeon (Acipenser ruthenus).</title>
        <authorList>
            <person name="Wei Q."/>
        </authorList>
    </citation>
    <scope>NUCLEOTIDE SEQUENCE [LARGE SCALE GENOMIC DNA]</scope>
    <source>
        <strain evidence="4">WHYD16114868_AA</strain>
        <tissue evidence="4">Blood</tissue>
    </source>
</reference>
<dbReference type="GO" id="GO:0051259">
    <property type="term" value="P:protein complex oligomerization"/>
    <property type="evidence" value="ECO:0007669"/>
    <property type="project" value="InterPro"/>
</dbReference>
<gene>
    <name evidence="4" type="ORF">EOD39_16887</name>
</gene>
<proteinExistence type="inferred from homology"/>
<dbReference type="InterPro" id="IPR036869">
    <property type="entry name" value="J_dom_sf"/>
</dbReference>
<dbReference type="AlphaFoldDB" id="A0A444V4R6"/>
<dbReference type="Gene3D" id="1.10.287.110">
    <property type="entry name" value="DnaJ domain"/>
    <property type="match status" value="1"/>
</dbReference>
<dbReference type="PANTHER" id="PTHR14021:SF15">
    <property type="entry name" value="IRON-SULFUR CLUSTER CO-CHAPERONE PROTEIN HSCB"/>
    <property type="match status" value="1"/>
</dbReference>
<organism evidence="4 5">
    <name type="scientific">Acipenser ruthenus</name>
    <name type="common">Sterlet sturgeon</name>
    <dbReference type="NCBI Taxonomy" id="7906"/>
    <lineage>
        <taxon>Eukaryota</taxon>
        <taxon>Metazoa</taxon>
        <taxon>Chordata</taxon>
        <taxon>Craniata</taxon>
        <taxon>Vertebrata</taxon>
        <taxon>Euteleostomi</taxon>
        <taxon>Actinopterygii</taxon>
        <taxon>Chondrostei</taxon>
        <taxon>Acipenseriformes</taxon>
        <taxon>Acipenseridae</taxon>
        <taxon>Acipenser</taxon>
    </lineage>
</organism>
<sequence length="122" mass="14020">KEQELSEKQSALVNEAYRTLLGPLSRGLYMLKLQGLQLEEDTHFAMEPQFLNEIMEINESLAATQTEEEASDIGHCIQGNTQNWISCVIKQLPGVKRSTNQFIFMHRSVAYRKNKTSCSRWL</sequence>
<evidence type="ECO:0000256" key="1">
    <source>
        <dbReference type="ARBA" id="ARBA00010476"/>
    </source>
</evidence>
<comment type="caution">
    <text evidence="4">The sequence shown here is derived from an EMBL/GenBank/DDBJ whole genome shotgun (WGS) entry which is preliminary data.</text>
</comment>
<dbReference type="Proteomes" id="UP000289886">
    <property type="component" value="Unassembled WGS sequence"/>
</dbReference>
<evidence type="ECO:0000259" key="3">
    <source>
        <dbReference type="Pfam" id="PF07743"/>
    </source>
</evidence>
<feature type="non-terminal residue" evidence="4">
    <location>
        <position position="1"/>
    </location>
</feature>
<dbReference type="GO" id="GO:0051087">
    <property type="term" value="F:protein-folding chaperone binding"/>
    <property type="evidence" value="ECO:0007669"/>
    <property type="project" value="InterPro"/>
</dbReference>
<dbReference type="GO" id="GO:0005739">
    <property type="term" value="C:mitochondrion"/>
    <property type="evidence" value="ECO:0007669"/>
    <property type="project" value="TreeGrafter"/>
</dbReference>
<comment type="similarity">
    <text evidence="1">Belongs to the HscB family.</text>
</comment>
<dbReference type="GO" id="GO:0044571">
    <property type="term" value="P:[2Fe-2S] cluster assembly"/>
    <property type="evidence" value="ECO:0007669"/>
    <property type="project" value="InterPro"/>
</dbReference>
<name>A0A444V4R6_ACIRT</name>
<evidence type="ECO:0000256" key="2">
    <source>
        <dbReference type="ARBA" id="ARBA00023186"/>
    </source>
</evidence>
<dbReference type="Pfam" id="PF07743">
    <property type="entry name" value="HSCB_C"/>
    <property type="match status" value="1"/>
</dbReference>
<dbReference type="InterPro" id="IPR004640">
    <property type="entry name" value="HscB"/>
</dbReference>
<dbReference type="PANTHER" id="PTHR14021">
    <property type="entry name" value="IRON-SULFUR CLUSTER CO-CHAPERONE PROTEIN HSCB"/>
    <property type="match status" value="1"/>
</dbReference>
<feature type="domain" description="Co-chaperone HscB C-terminal oligomerisation" evidence="3">
    <location>
        <begin position="46"/>
        <end position="86"/>
    </location>
</feature>
<accession>A0A444V4R6</accession>
<dbReference type="InterPro" id="IPR009073">
    <property type="entry name" value="HscB_oligo_C"/>
</dbReference>
<dbReference type="GO" id="GO:0001671">
    <property type="term" value="F:ATPase activator activity"/>
    <property type="evidence" value="ECO:0007669"/>
    <property type="project" value="InterPro"/>
</dbReference>
<dbReference type="EMBL" id="SCEB01002392">
    <property type="protein sequence ID" value="RXM95433.1"/>
    <property type="molecule type" value="Genomic_DNA"/>
</dbReference>
<evidence type="ECO:0000313" key="5">
    <source>
        <dbReference type="Proteomes" id="UP000289886"/>
    </source>
</evidence>
<dbReference type="SUPFAM" id="SSF47144">
    <property type="entry name" value="HSC20 (HSCB), C-terminal oligomerisation domain"/>
    <property type="match status" value="1"/>
</dbReference>
<keyword evidence="5" id="KW-1185">Reference proteome</keyword>
<keyword evidence="2" id="KW-0143">Chaperone</keyword>
<dbReference type="Gene3D" id="1.20.1280.20">
    <property type="entry name" value="HscB, C-terminal domain"/>
    <property type="match status" value="1"/>
</dbReference>
<dbReference type="InterPro" id="IPR036386">
    <property type="entry name" value="HscB_C_sf"/>
</dbReference>